<proteinExistence type="predicted"/>
<comment type="caution">
    <text evidence="1">The sequence shown here is derived from an EMBL/GenBank/DDBJ whole genome shotgun (WGS) entry which is preliminary data.</text>
</comment>
<accession>X1M9B9</accession>
<organism evidence="1">
    <name type="scientific">marine sediment metagenome</name>
    <dbReference type="NCBI Taxonomy" id="412755"/>
    <lineage>
        <taxon>unclassified sequences</taxon>
        <taxon>metagenomes</taxon>
        <taxon>ecological metagenomes</taxon>
    </lineage>
</organism>
<reference evidence="1" key="1">
    <citation type="journal article" date="2014" name="Front. Microbiol.">
        <title>High frequency of phylogenetically diverse reductive dehalogenase-homologous genes in deep subseafloor sedimentary metagenomes.</title>
        <authorList>
            <person name="Kawai M."/>
            <person name="Futagami T."/>
            <person name="Toyoda A."/>
            <person name="Takaki Y."/>
            <person name="Nishi S."/>
            <person name="Hori S."/>
            <person name="Arai W."/>
            <person name="Tsubouchi T."/>
            <person name="Morono Y."/>
            <person name="Uchiyama I."/>
            <person name="Ito T."/>
            <person name="Fujiyama A."/>
            <person name="Inagaki F."/>
            <person name="Takami H."/>
        </authorList>
    </citation>
    <scope>NUCLEOTIDE SEQUENCE</scope>
    <source>
        <strain evidence="1">Expedition CK06-06</strain>
    </source>
</reference>
<evidence type="ECO:0000313" key="1">
    <source>
        <dbReference type="EMBL" id="GAI11290.1"/>
    </source>
</evidence>
<dbReference type="EMBL" id="BARV01009026">
    <property type="protein sequence ID" value="GAI11290.1"/>
    <property type="molecule type" value="Genomic_DNA"/>
</dbReference>
<dbReference type="AlphaFoldDB" id="X1M9B9"/>
<name>X1M9B9_9ZZZZ</name>
<gene>
    <name evidence="1" type="ORF">S06H3_17949</name>
</gene>
<protein>
    <submittedName>
        <fullName evidence="1">Uncharacterized protein</fullName>
    </submittedName>
</protein>
<feature type="non-terminal residue" evidence="1">
    <location>
        <position position="1"/>
    </location>
</feature>
<sequence>TDAALTVAVLLDPTRAIGEAYGKKPFLKTDEDPIECDSWKYVMRCYIAVQCLDYLAIGHIVNPA</sequence>